<reference evidence="1" key="1">
    <citation type="submission" date="2020-07" db="EMBL/GenBank/DDBJ databases">
        <title>Highly diverse flavobacterial phages as mortality factor during North Sea spring blooms.</title>
        <authorList>
            <person name="Bartlau N."/>
            <person name="Wichels A."/>
            <person name="Krohne G."/>
            <person name="Adriaenssens E.M."/>
            <person name="Heins A."/>
            <person name="Fuchs B.M."/>
            <person name="Amann R."/>
            <person name="Moraru C."/>
        </authorList>
    </citation>
    <scope>NUCLEOTIDE SEQUENCE</scope>
</reference>
<protein>
    <submittedName>
        <fullName evidence="1">Uncharacterized protein</fullName>
    </submittedName>
</protein>
<sequence>MNSNTSNANNCVLIPFGSFTVYRTKKNQELYGETKCLNKPLVGDIVVGFVENDFFTGKYKGGDFDLQSSYDELQSQTNTNI</sequence>
<accession>A0A8E4ZMX5</accession>
<gene>
    <name evidence="1" type="ORF">Gundel1_80</name>
</gene>
<evidence type="ECO:0000313" key="2">
    <source>
        <dbReference type="Proteomes" id="UP000693868"/>
    </source>
</evidence>
<name>A0A8E4ZMX5_9CAUD</name>
<dbReference type="Proteomes" id="UP000693868">
    <property type="component" value="Segment"/>
</dbReference>
<proteinExistence type="predicted"/>
<organism evidence="1 2">
    <name type="scientific">Tenacibaculum phage Gundel_1</name>
    <dbReference type="NCBI Taxonomy" id="2745672"/>
    <lineage>
        <taxon>Viruses</taxon>
        <taxon>Duplodnaviria</taxon>
        <taxon>Heunggongvirae</taxon>
        <taxon>Uroviricota</taxon>
        <taxon>Caudoviricetes</taxon>
        <taxon>Pachyviridae</taxon>
        <taxon>Gundelvirus</taxon>
        <taxon>Gundelvirus Gundel</taxon>
    </lineage>
</organism>
<keyword evidence="2" id="KW-1185">Reference proteome</keyword>
<dbReference type="EMBL" id="MT732474">
    <property type="protein sequence ID" value="QQV91517.1"/>
    <property type="molecule type" value="Genomic_DNA"/>
</dbReference>
<evidence type="ECO:0000313" key="1">
    <source>
        <dbReference type="EMBL" id="QQV91517.1"/>
    </source>
</evidence>